<evidence type="ECO:0000256" key="1">
    <source>
        <dbReference type="SAM" id="MobiDB-lite"/>
    </source>
</evidence>
<evidence type="ECO:0000313" key="3">
    <source>
        <dbReference type="EMBL" id="KAF6034452.1"/>
    </source>
</evidence>
<protein>
    <submittedName>
        <fullName evidence="3">Uncharacterized protein</fullName>
    </submittedName>
</protein>
<reference evidence="3" key="1">
    <citation type="submission" date="2020-06" db="EMBL/GenBank/DDBJ databases">
        <title>Draft genome of Bugula neritina, a colonial animal packing powerful symbionts and potential medicines.</title>
        <authorList>
            <person name="Rayko M."/>
        </authorList>
    </citation>
    <scope>NUCLEOTIDE SEQUENCE [LARGE SCALE GENOMIC DNA]</scope>
    <source>
        <strain evidence="3">Kwan_BN1</strain>
    </source>
</reference>
<gene>
    <name evidence="3" type="ORF">EB796_007243</name>
</gene>
<feature type="signal peptide" evidence="2">
    <location>
        <begin position="1"/>
        <end position="19"/>
    </location>
</feature>
<keyword evidence="2" id="KW-0732">Signal</keyword>
<comment type="caution">
    <text evidence="3">The sequence shown here is derived from an EMBL/GenBank/DDBJ whole genome shotgun (WGS) entry which is preliminary data.</text>
</comment>
<organism evidence="3 4">
    <name type="scientific">Bugula neritina</name>
    <name type="common">Brown bryozoan</name>
    <name type="synonym">Sertularia neritina</name>
    <dbReference type="NCBI Taxonomy" id="10212"/>
    <lineage>
        <taxon>Eukaryota</taxon>
        <taxon>Metazoa</taxon>
        <taxon>Spiralia</taxon>
        <taxon>Lophotrochozoa</taxon>
        <taxon>Bryozoa</taxon>
        <taxon>Gymnolaemata</taxon>
        <taxon>Cheilostomatida</taxon>
        <taxon>Flustrina</taxon>
        <taxon>Buguloidea</taxon>
        <taxon>Bugulidae</taxon>
        <taxon>Bugula</taxon>
    </lineage>
</organism>
<accession>A0A7J7K741</accession>
<evidence type="ECO:0000313" key="4">
    <source>
        <dbReference type="Proteomes" id="UP000593567"/>
    </source>
</evidence>
<evidence type="ECO:0000256" key="2">
    <source>
        <dbReference type="SAM" id="SignalP"/>
    </source>
</evidence>
<feature type="chain" id="PRO_5029652527" evidence="2">
    <location>
        <begin position="20"/>
        <end position="148"/>
    </location>
</feature>
<feature type="compositionally biased region" description="Polar residues" evidence="1">
    <location>
        <begin position="104"/>
        <end position="123"/>
    </location>
</feature>
<sequence>MEIKALILIALSAILYAEATSDPVVATLKLDIEKLTPLFISQLLKNSTTVEVEIKVSDFQLKNDDSQVVSTTSPLVDLTTPTPAAAAPAGPPAPPPRPQPPPALSNSLISAPKNITNQSNSFVGNAPIGRRRRSLKSNKKLKNFLAGF</sequence>
<feature type="region of interest" description="Disordered" evidence="1">
    <location>
        <begin position="72"/>
        <end position="131"/>
    </location>
</feature>
<name>A0A7J7K741_BUGNE</name>
<proteinExistence type="predicted"/>
<dbReference type="AlphaFoldDB" id="A0A7J7K741"/>
<feature type="compositionally biased region" description="Pro residues" evidence="1">
    <location>
        <begin position="89"/>
        <end position="103"/>
    </location>
</feature>
<dbReference type="EMBL" id="VXIV02001068">
    <property type="protein sequence ID" value="KAF6034452.1"/>
    <property type="molecule type" value="Genomic_DNA"/>
</dbReference>
<keyword evidence="4" id="KW-1185">Reference proteome</keyword>
<dbReference type="Proteomes" id="UP000593567">
    <property type="component" value="Unassembled WGS sequence"/>
</dbReference>